<dbReference type="GO" id="GO:0008081">
    <property type="term" value="F:phosphoric diester hydrolase activity"/>
    <property type="evidence" value="ECO:0007669"/>
    <property type="project" value="InterPro"/>
</dbReference>
<dbReference type="InterPro" id="IPR051057">
    <property type="entry name" value="PI-PLC_domain"/>
</dbReference>
<reference evidence="1" key="1">
    <citation type="submission" date="2020-11" db="EMBL/GenBank/DDBJ databases">
        <title>Complete genome sequence of a novel pathogenic Methylobacterium strain isolated from rice in Vietnam.</title>
        <authorList>
            <person name="Lai K."/>
            <person name="Okazaki S."/>
            <person name="Higashi K."/>
            <person name="Mori H."/>
            <person name="Toyoda A."/>
            <person name="Kurokawa K."/>
        </authorList>
    </citation>
    <scope>NUCLEOTIDE SEQUENCE</scope>
    <source>
        <strain evidence="1">VL1</strain>
    </source>
</reference>
<dbReference type="PANTHER" id="PTHR13593:SF140">
    <property type="entry name" value="PLC-LIKE PHOSPHODIESTERASE"/>
    <property type="match status" value="1"/>
</dbReference>
<dbReference type="GO" id="GO:0006629">
    <property type="term" value="P:lipid metabolic process"/>
    <property type="evidence" value="ECO:0007669"/>
    <property type="project" value="InterPro"/>
</dbReference>
<dbReference type="SUPFAM" id="SSF51695">
    <property type="entry name" value="PLC-like phosphodiesterases"/>
    <property type="match status" value="1"/>
</dbReference>
<dbReference type="InterPro" id="IPR017946">
    <property type="entry name" value="PLC-like_Pdiesterase_TIM-brl"/>
</dbReference>
<dbReference type="Proteomes" id="UP000663508">
    <property type="component" value="Chromosome"/>
</dbReference>
<protein>
    <submittedName>
        <fullName evidence="1">Uncharacterized protein</fullName>
    </submittedName>
</protein>
<sequence length="473" mass="49872">MVSKGVDYFTFSSNDYFSVNVTGPKVGGVSGPSNNFRHQSFQIDSGNISGILSFDGTLAWQALQNGTVLLGGSQEISSLTGNLGGGSMANMLKTPSTVTSGYAVSYGFYDAGPGVKPLTDQDQLYVYVTDSHANWMGTLAEAMPALSAAPLNSFVLPGAHDAGMFTLSTVTAVLAGPDAKKLLDGLSILSVFGTLVGDLTMAQAPRAIANLALTQKDTIPTMLDLGIRYFDYRPGTLYPKIASFNPGVRYHQHSVIPGYAYVAFLQDVIAWLDKHPTEIVVVSANTQGFSDAAMKPTAAQVQQDLDQAIANVKPASPLVIGDKTALTQSYAALVASHTRLIFLNQIEGETSKYDSYDDGAYATVDPATIVGALAGMNAAGQKGHDYTVLQMQGTATSAGKAVIAAAVTSLSDASSPLLSTKGRFDAVTNPWLLENVPKNLSNDQLVVLLNDFADNCMTQTAIELTRARVAQRA</sequence>
<proteinExistence type="predicted"/>
<gene>
    <name evidence="1" type="ORF">mvi_36830</name>
</gene>
<dbReference type="Gene3D" id="3.20.20.190">
    <property type="entry name" value="Phosphatidylinositol (PI) phosphodiesterase"/>
    <property type="match status" value="1"/>
</dbReference>
<dbReference type="PANTHER" id="PTHR13593">
    <property type="match status" value="1"/>
</dbReference>
<dbReference type="EMBL" id="AP024145">
    <property type="protein sequence ID" value="BCM85222.1"/>
    <property type="molecule type" value="Genomic_DNA"/>
</dbReference>
<dbReference type="KEGG" id="mind:mvi_36830"/>
<dbReference type="AlphaFoldDB" id="A0A8H8WVX8"/>
<accession>A0A8H8WVX8</accession>
<organism evidence="1 2">
    <name type="scientific">Methylobacterium indicum</name>
    <dbReference type="NCBI Taxonomy" id="1775910"/>
    <lineage>
        <taxon>Bacteria</taxon>
        <taxon>Pseudomonadati</taxon>
        <taxon>Pseudomonadota</taxon>
        <taxon>Alphaproteobacteria</taxon>
        <taxon>Hyphomicrobiales</taxon>
        <taxon>Methylobacteriaceae</taxon>
        <taxon>Methylobacterium</taxon>
    </lineage>
</organism>
<evidence type="ECO:0000313" key="1">
    <source>
        <dbReference type="EMBL" id="BCM85222.1"/>
    </source>
</evidence>
<name>A0A8H8WVX8_9HYPH</name>
<evidence type="ECO:0000313" key="2">
    <source>
        <dbReference type="Proteomes" id="UP000663508"/>
    </source>
</evidence>